<evidence type="ECO:0000313" key="2">
    <source>
        <dbReference type="EMBL" id="GBP81207.1"/>
    </source>
</evidence>
<feature type="region of interest" description="Disordered" evidence="1">
    <location>
        <begin position="24"/>
        <end position="49"/>
    </location>
</feature>
<keyword evidence="3" id="KW-1185">Reference proteome</keyword>
<gene>
    <name evidence="2" type="ORF">EVAR_58045_1</name>
</gene>
<evidence type="ECO:0000256" key="1">
    <source>
        <dbReference type="SAM" id="MobiDB-lite"/>
    </source>
</evidence>
<comment type="caution">
    <text evidence="2">The sequence shown here is derived from an EMBL/GenBank/DDBJ whole genome shotgun (WGS) entry which is preliminary data.</text>
</comment>
<protein>
    <submittedName>
        <fullName evidence="2">Uncharacterized protein</fullName>
    </submittedName>
</protein>
<proteinExistence type="predicted"/>
<dbReference type="Proteomes" id="UP000299102">
    <property type="component" value="Unassembled WGS sequence"/>
</dbReference>
<dbReference type="EMBL" id="BGZK01001500">
    <property type="protein sequence ID" value="GBP81207.1"/>
    <property type="molecule type" value="Genomic_DNA"/>
</dbReference>
<name>A0A4C1Z3K5_EUMVA</name>
<reference evidence="2 3" key="1">
    <citation type="journal article" date="2019" name="Commun. Biol.">
        <title>The bagworm genome reveals a unique fibroin gene that provides high tensile strength.</title>
        <authorList>
            <person name="Kono N."/>
            <person name="Nakamura H."/>
            <person name="Ohtoshi R."/>
            <person name="Tomita M."/>
            <person name="Numata K."/>
            <person name="Arakawa K."/>
        </authorList>
    </citation>
    <scope>NUCLEOTIDE SEQUENCE [LARGE SCALE GENOMIC DNA]</scope>
</reference>
<evidence type="ECO:0000313" key="3">
    <source>
        <dbReference type="Proteomes" id="UP000299102"/>
    </source>
</evidence>
<organism evidence="2 3">
    <name type="scientific">Eumeta variegata</name>
    <name type="common">Bagworm moth</name>
    <name type="synonym">Eumeta japonica</name>
    <dbReference type="NCBI Taxonomy" id="151549"/>
    <lineage>
        <taxon>Eukaryota</taxon>
        <taxon>Metazoa</taxon>
        <taxon>Ecdysozoa</taxon>
        <taxon>Arthropoda</taxon>
        <taxon>Hexapoda</taxon>
        <taxon>Insecta</taxon>
        <taxon>Pterygota</taxon>
        <taxon>Neoptera</taxon>
        <taxon>Endopterygota</taxon>
        <taxon>Lepidoptera</taxon>
        <taxon>Glossata</taxon>
        <taxon>Ditrysia</taxon>
        <taxon>Tineoidea</taxon>
        <taxon>Psychidae</taxon>
        <taxon>Oiketicinae</taxon>
        <taxon>Eumeta</taxon>
    </lineage>
</organism>
<sequence length="66" mass="7223">MNVARYTGIGHFLRHTYKAVRDAGAGGRARSSEQQVMCRRRGAGRGGGENLTRAKLLRAPGRNLNQ</sequence>
<accession>A0A4C1Z3K5</accession>
<dbReference type="AlphaFoldDB" id="A0A4C1Z3K5"/>